<gene>
    <name evidence="3" type="ORF">IT775_16595</name>
</gene>
<keyword evidence="4" id="KW-1185">Reference proteome</keyword>
<dbReference type="Pfam" id="PF25056">
    <property type="entry name" value="DUF7793"/>
    <property type="match status" value="1"/>
</dbReference>
<comment type="caution">
    <text evidence="3">The sequence shown here is derived from an EMBL/GenBank/DDBJ whole genome shotgun (WGS) entry which is preliminary data.</text>
</comment>
<sequence length="124" mass="13802">MVKARYQTKAGAMEMGEDHIIRFRILPGATVDSETAKECVAGVAELAGPKRHILLIDMRNLRDITQGARRIYHDGPAFAVALLVASPVSKVIGSFFIGLNRPSYPLRIFTSETKAIEWLKDYIE</sequence>
<evidence type="ECO:0000313" key="3">
    <source>
        <dbReference type="EMBL" id="MBR9652739.1"/>
    </source>
</evidence>
<evidence type="ECO:0000313" key="4">
    <source>
        <dbReference type="Proteomes" id="UP001195941"/>
    </source>
</evidence>
<keyword evidence="1" id="KW-0472">Membrane</keyword>
<dbReference type="InterPro" id="IPR056695">
    <property type="entry name" value="DUF7793"/>
</dbReference>
<dbReference type="EMBL" id="JADMKU010000018">
    <property type="protein sequence ID" value="MBR9652739.1"/>
    <property type="molecule type" value="Genomic_DNA"/>
</dbReference>
<evidence type="ECO:0000256" key="1">
    <source>
        <dbReference type="SAM" id="Phobius"/>
    </source>
</evidence>
<dbReference type="Proteomes" id="UP001195941">
    <property type="component" value="Unassembled WGS sequence"/>
</dbReference>
<protein>
    <recommendedName>
        <fullName evidence="2">DUF7793 domain-containing protein</fullName>
    </recommendedName>
</protein>
<reference evidence="3 4" key="1">
    <citation type="journal article" date="2021" name="Arch. Microbiol.">
        <title>Thalassobius aquimarinus sp. nov., isolated from the Sea of Japan seashore.</title>
        <authorList>
            <person name="Kurilenko V.V."/>
            <person name="Romanenko L.A."/>
            <person name="Chernysheva N.Y."/>
            <person name="Velansky P.V."/>
            <person name="Tekutyeva L.A."/>
            <person name="Isaeva M.P."/>
            <person name="Mikhailov V.V."/>
        </authorList>
    </citation>
    <scope>NUCLEOTIDE SEQUENCE [LARGE SCALE GENOMIC DNA]</scope>
    <source>
        <strain evidence="3 4">KMM 8518</strain>
    </source>
</reference>
<feature type="transmembrane region" description="Helical" evidence="1">
    <location>
        <begin position="77"/>
        <end position="99"/>
    </location>
</feature>
<accession>A0ABS5HV17</accession>
<dbReference type="Gene3D" id="3.40.1680.10">
    <property type="entry name" value="yp_829618.1 domain like"/>
    <property type="match status" value="1"/>
</dbReference>
<evidence type="ECO:0000259" key="2">
    <source>
        <dbReference type="Pfam" id="PF25056"/>
    </source>
</evidence>
<proteinExistence type="predicted"/>
<keyword evidence="1" id="KW-0812">Transmembrane</keyword>
<organism evidence="3 4">
    <name type="scientific">Thalassovita aquimarina</name>
    <dbReference type="NCBI Taxonomy" id="2785917"/>
    <lineage>
        <taxon>Bacteria</taxon>
        <taxon>Pseudomonadati</taxon>
        <taxon>Pseudomonadota</taxon>
        <taxon>Alphaproteobacteria</taxon>
        <taxon>Rhodobacterales</taxon>
        <taxon>Roseobacteraceae</taxon>
        <taxon>Thalassovita</taxon>
    </lineage>
</organism>
<name>A0ABS5HV17_9RHOB</name>
<feature type="domain" description="DUF7793" evidence="2">
    <location>
        <begin position="17"/>
        <end position="122"/>
    </location>
</feature>
<dbReference type="Gene3D" id="3.40.970.30">
    <property type="entry name" value="yp_829618.1 like domains"/>
    <property type="match status" value="1"/>
</dbReference>
<keyword evidence="1" id="KW-1133">Transmembrane helix</keyword>